<dbReference type="PANTHER" id="PTHR33238:SF7">
    <property type="entry name" value="IRON-DEPENDENT TRANSCRIPTIONAL REGULATOR"/>
    <property type="match status" value="1"/>
</dbReference>
<organism evidence="6 7">
    <name type="scientific">Candidatus Nitrosocosmicus franklandianus</name>
    <dbReference type="NCBI Taxonomy" id="1798806"/>
    <lineage>
        <taxon>Archaea</taxon>
        <taxon>Nitrososphaerota</taxon>
        <taxon>Nitrososphaeria</taxon>
        <taxon>Nitrososphaerales</taxon>
        <taxon>Nitrososphaeraceae</taxon>
        <taxon>Candidatus Nitrosocosmicus</taxon>
    </lineage>
</organism>
<dbReference type="PANTHER" id="PTHR33238">
    <property type="entry name" value="IRON (METAL) DEPENDENT REPRESSOR, DTXR FAMILY"/>
    <property type="match status" value="1"/>
</dbReference>
<proteinExistence type="inferred from homology"/>
<dbReference type="Gene3D" id="1.10.10.10">
    <property type="entry name" value="Winged helix-like DNA-binding domain superfamily/Winged helix DNA-binding domain"/>
    <property type="match status" value="1"/>
</dbReference>
<dbReference type="EMBL" id="LR216287">
    <property type="protein sequence ID" value="VFJ13088.1"/>
    <property type="molecule type" value="Genomic_DNA"/>
</dbReference>
<dbReference type="GO" id="GO:0003700">
    <property type="term" value="F:DNA-binding transcription factor activity"/>
    <property type="evidence" value="ECO:0007669"/>
    <property type="project" value="InterPro"/>
</dbReference>
<dbReference type="InterPro" id="IPR036390">
    <property type="entry name" value="WH_DNA-bd_sf"/>
</dbReference>
<evidence type="ECO:0000259" key="5">
    <source>
        <dbReference type="PROSITE" id="PS50944"/>
    </source>
</evidence>
<evidence type="ECO:0000256" key="4">
    <source>
        <dbReference type="ARBA" id="ARBA00023163"/>
    </source>
</evidence>
<evidence type="ECO:0000256" key="2">
    <source>
        <dbReference type="ARBA" id="ARBA00023015"/>
    </source>
</evidence>
<dbReference type="GO" id="GO:0046983">
    <property type="term" value="F:protein dimerization activity"/>
    <property type="evidence" value="ECO:0007669"/>
    <property type="project" value="InterPro"/>
</dbReference>
<dbReference type="FunFam" id="1.10.10.10:FF:000189">
    <property type="entry name" value="HTH-type transcriptional regulator MntR"/>
    <property type="match status" value="1"/>
</dbReference>
<accession>A0A484I5X2</accession>
<dbReference type="InterPro" id="IPR036388">
    <property type="entry name" value="WH-like_DNA-bd_sf"/>
</dbReference>
<dbReference type="SUPFAM" id="SSF46785">
    <property type="entry name" value="Winged helix' DNA-binding domain"/>
    <property type="match status" value="1"/>
</dbReference>
<sequence>MPLDVEDYKCKRKKNYFENRLDFIRNAHNEKKGDEIRTDRMEDYLEVIYELIQQKGYATTADISDYLNVSSPSVTKMVKKLSENRYLIYEKYRGLQLTADGINIAKNIQQKHSLFAEFLKMIGVEDKIAHQDAEGIEHHLHPQTIKKLERLIIILKTINQNVIKDL</sequence>
<dbReference type="InterPro" id="IPR050536">
    <property type="entry name" value="DtxR_MntR_Metal-Reg"/>
</dbReference>
<evidence type="ECO:0000313" key="7">
    <source>
        <dbReference type="Proteomes" id="UP000294299"/>
    </source>
</evidence>
<keyword evidence="7" id="KW-1185">Reference proteome</keyword>
<dbReference type="InterPro" id="IPR036421">
    <property type="entry name" value="Fe_dep_repressor_sf"/>
</dbReference>
<dbReference type="Pfam" id="PF01325">
    <property type="entry name" value="Fe_dep_repress"/>
    <property type="match status" value="1"/>
</dbReference>
<dbReference type="InterPro" id="IPR001367">
    <property type="entry name" value="Fe_dep_repressor"/>
</dbReference>
<feature type="domain" description="HTH dtxR-type" evidence="5">
    <location>
        <begin position="37"/>
        <end position="98"/>
    </location>
</feature>
<dbReference type="GO" id="GO:0046914">
    <property type="term" value="F:transition metal ion binding"/>
    <property type="evidence" value="ECO:0007669"/>
    <property type="project" value="InterPro"/>
</dbReference>
<keyword evidence="4" id="KW-0804">Transcription</keyword>
<keyword evidence="3" id="KW-0238">DNA-binding</keyword>
<dbReference type="InterPro" id="IPR022689">
    <property type="entry name" value="Iron_dep_repressor"/>
</dbReference>
<dbReference type="KEGG" id="nfn:NFRAN_0766"/>
<dbReference type="GO" id="GO:0003677">
    <property type="term" value="F:DNA binding"/>
    <property type="evidence" value="ECO:0007669"/>
    <property type="project" value="UniProtKB-KW"/>
</dbReference>
<name>A0A484I5X2_9ARCH</name>
<reference evidence="6 7" key="1">
    <citation type="submission" date="2019-02" db="EMBL/GenBank/DDBJ databases">
        <authorList>
            <person name="Lehtovirta-Morley E L."/>
        </authorList>
    </citation>
    <scope>NUCLEOTIDE SEQUENCE [LARGE SCALE GENOMIC DNA]</scope>
    <source>
        <strain evidence="6">NFRAN1</strain>
    </source>
</reference>
<dbReference type="SMART" id="SM00529">
    <property type="entry name" value="HTH_DTXR"/>
    <property type="match status" value="1"/>
</dbReference>
<gene>
    <name evidence="6" type="ORF">NFRAN_0766</name>
</gene>
<protein>
    <submittedName>
        <fullName evidence="6">Putative iron (Metal) dependent repressor, DtxR family</fullName>
    </submittedName>
</protein>
<dbReference type="GeneID" id="39420259"/>
<evidence type="ECO:0000256" key="3">
    <source>
        <dbReference type="ARBA" id="ARBA00023125"/>
    </source>
</evidence>
<evidence type="ECO:0000313" key="6">
    <source>
        <dbReference type="EMBL" id="VFJ13088.1"/>
    </source>
</evidence>
<dbReference type="Pfam" id="PF02742">
    <property type="entry name" value="Fe_dep_repr_C"/>
    <property type="match status" value="1"/>
</dbReference>
<evidence type="ECO:0000256" key="1">
    <source>
        <dbReference type="ARBA" id="ARBA00007871"/>
    </source>
</evidence>
<dbReference type="Proteomes" id="UP000294299">
    <property type="component" value="Chromosome NFRAN"/>
</dbReference>
<dbReference type="NCBIfam" id="NF003025">
    <property type="entry name" value="PRK03902.1"/>
    <property type="match status" value="1"/>
</dbReference>
<dbReference type="PROSITE" id="PS50944">
    <property type="entry name" value="HTH_DTXR"/>
    <property type="match status" value="1"/>
</dbReference>
<keyword evidence="2" id="KW-0805">Transcription regulation</keyword>
<dbReference type="InterPro" id="IPR022687">
    <property type="entry name" value="HTH_DTXR"/>
</dbReference>
<comment type="similarity">
    <text evidence="1">Belongs to the DtxR/MntR family.</text>
</comment>
<dbReference type="Gene3D" id="1.10.60.10">
    <property type="entry name" value="Iron dependent repressor, metal binding and dimerisation domain"/>
    <property type="match status" value="1"/>
</dbReference>
<dbReference type="AlphaFoldDB" id="A0A484I5X2"/>
<dbReference type="RefSeq" id="WP_232037925.1">
    <property type="nucleotide sequence ID" value="NZ_LR216287.1"/>
</dbReference>
<dbReference type="SUPFAM" id="SSF47979">
    <property type="entry name" value="Iron-dependent repressor protein, dimerization domain"/>
    <property type="match status" value="1"/>
</dbReference>